<keyword evidence="7" id="KW-1185">Reference proteome</keyword>
<sequence length="584" mass="68104">MKCRRITITLLIMTILFTLTGCDKNEVNNTSETFETNVNNVKEYEPEYGGQLVLPLTTLKTLNPLISENLSYYYFSKLVFESLFELDENFDIKYQLAEDYTIKDDGTIRIKLRDNVLWHDGEKFTAEDVVFTINTIKYASNDTTYKKMWNAAMGNFYSSNINRIIDVNIIDAYNLDIRFDIGFSNSLETLIFPIIPKHRFVVGREDKNSYIKALAEEGYTPIGTGPYRFLNYDKYKSVQLEYFQDYREGRPYIDQIVGKILEDEELALTAFEAGQIDLTTALGVDWEKFDQNNRVKILEFVSQNCDFIGFNFSKLVFNNEKGYRLRKAMAYGIDRQAIIQRVYLGHATQTDLPIHPNSWLISNEANAYGYNLSKAREELNRLGWKDIDGDGFYEDENGKEIILRLTTNSYSHLRLKTADMIVEDLNKMGIRVIKDYPEKIPDNLTEEMVENQWEQLNSQIVKGDYDIVLLGWRLSPIPELSFAFHSNQIKSGTNIIRYSNEAMDEALLEAFRATNRDKKLKAYEKLQSIITEDLPYVSLFFKNKALLMDKKIMGDIDPTFHDVYRNIEKWYIPKEFQEEIVDKK</sequence>
<dbReference type="RefSeq" id="WP_005588741.1">
    <property type="nucleotide sequence ID" value="NZ_LT669839.1"/>
</dbReference>
<accession>M1ZHK3</accession>
<dbReference type="InterPro" id="IPR039424">
    <property type="entry name" value="SBP_5"/>
</dbReference>
<dbReference type="PANTHER" id="PTHR30290:SF9">
    <property type="entry name" value="OLIGOPEPTIDE-BINDING PROTEIN APPA"/>
    <property type="match status" value="1"/>
</dbReference>
<evidence type="ECO:0000313" key="6">
    <source>
        <dbReference type="EMBL" id="SHD77962.1"/>
    </source>
</evidence>
<keyword evidence="2" id="KW-0813">Transport</keyword>
<dbReference type="GO" id="GO:0043190">
    <property type="term" value="C:ATP-binding cassette (ABC) transporter complex"/>
    <property type="evidence" value="ECO:0007669"/>
    <property type="project" value="InterPro"/>
</dbReference>
<reference evidence="6 7" key="1">
    <citation type="submission" date="2016-11" db="EMBL/GenBank/DDBJ databases">
        <authorList>
            <person name="Manzoor S."/>
        </authorList>
    </citation>
    <scope>NUCLEOTIDE SEQUENCE [LARGE SCALE GENOMIC DNA]</scope>
    <source>
        <strain evidence="6">Clostridium ultunense strain Esp</strain>
    </source>
</reference>
<proteinExistence type="inferred from homology"/>
<dbReference type="HOGENOM" id="CLU_017028_8_6_9"/>
<evidence type="ECO:0000256" key="3">
    <source>
        <dbReference type="ARBA" id="ARBA00022729"/>
    </source>
</evidence>
<organism evidence="6 7">
    <name type="scientific">[Clostridium] ultunense Esp</name>
    <dbReference type="NCBI Taxonomy" id="1288971"/>
    <lineage>
        <taxon>Bacteria</taxon>
        <taxon>Bacillati</taxon>
        <taxon>Bacillota</taxon>
        <taxon>Tissierellia</taxon>
        <taxon>Tissierellales</taxon>
        <taxon>Tepidimicrobiaceae</taxon>
        <taxon>Schnuerera</taxon>
    </lineage>
</organism>
<evidence type="ECO:0000256" key="2">
    <source>
        <dbReference type="ARBA" id="ARBA00022448"/>
    </source>
</evidence>
<dbReference type="GO" id="GO:0042597">
    <property type="term" value="C:periplasmic space"/>
    <property type="evidence" value="ECO:0007669"/>
    <property type="project" value="UniProtKB-ARBA"/>
</dbReference>
<dbReference type="PIRSF" id="PIRSF002741">
    <property type="entry name" value="MppA"/>
    <property type="match status" value="1"/>
</dbReference>
<evidence type="ECO:0000259" key="5">
    <source>
        <dbReference type="Pfam" id="PF00496"/>
    </source>
</evidence>
<dbReference type="SUPFAM" id="SSF53850">
    <property type="entry name" value="Periplasmic binding protein-like II"/>
    <property type="match status" value="1"/>
</dbReference>
<dbReference type="AlphaFoldDB" id="M1ZHK3"/>
<evidence type="ECO:0000256" key="4">
    <source>
        <dbReference type="SAM" id="SignalP"/>
    </source>
</evidence>
<keyword evidence="3 4" id="KW-0732">Signal</keyword>
<dbReference type="GO" id="GO:1904680">
    <property type="term" value="F:peptide transmembrane transporter activity"/>
    <property type="evidence" value="ECO:0007669"/>
    <property type="project" value="TreeGrafter"/>
</dbReference>
<evidence type="ECO:0000256" key="1">
    <source>
        <dbReference type="ARBA" id="ARBA00005695"/>
    </source>
</evidence>
<dbReference type="CDD" id="cd08513">
    <property type="entry name" value="PBP2_thermophilic_Hb8_like"/>
    <property type="match status" value="1"/>
</dbReference>
<dbReference type="Pfam" id="PF00496">
    <property type="entry name" value="SBP_bac_5"/>
    <property type="match status" value="1"/>
</dbReference>
<gene>
    <name evidence="6" type="ORF">CUESP1_2619</name>
</gene>
<dbReference type="PROSITE" id="PS51257">
    <property type="entry name" value="PROKAR_LIPOPROTEIN"/>
    <property type="match status" value="1"/>
</dbReference>
<dbReference type="EMBL" id="LT669839">
    <property type="protein sequence ID" value="SHD77962.1"/>
    <property type="molecule type" value="Genomic_DNA"/>
</dbReference>
<dbReference type="Gene3D" id="3.10.105.10">
    <property type="entry name" value="Dipeptide-binding Protein, Domain 3"/>
    <property type="match status" value="1"/>
</dbReference>
<dbReference type="OrthoDB" id="9772924at2"/>
<name>M1ZHK3_9FIRM</name>
<evidence type="ECO:0000313" key="7">
    <source>
        <dbReference type="Proteomes" id="UP000245423"/>
    </source>
</evidence>
<protein>
    <submittedName>
        <fullName evidence="6">Putative Extracellular solute-binding protein,family 5</fullName>
    </submittedName>
</protein>
<dbReference type="GO" id="GO:0015833">
    <property type="term" value="P:peptide transport"/>
    <property type="evidence" value="ECO:0007669"/>
    <property type="project" value="TreeGrafter"/>
</dbReference>
<feature type="domain" description="Solute-binding protein family 5" evidence="5">
    <location>
        <begin position="92"/>
        <end position="482"/>
    </location>
</feature>
<dbReference type="Proteomes" id="UP000245423">
    <property type="component" value="Chromosome 1"/>
</dbReference>
<comment type="similarity">
    <text evidence="1">Belongs to the bacterial solute-binding protein 5 family.</text>
</comment>
<dbReference type="Gene3D" id="3.90.76.10">
    <property type="entry name" value="Dipeptide-binding Protein, Domain 1"/>
    <property type="match status" value="1"/>
</dbReference>
<dbReference type="InterPro" id="IPR030678">
    <property type="entry name" value="Peptide/Ni-bd"/>
</dbReference>
<feature type="signal peptide" evidence="4">
    <location>
        <begin position="1"/>
        <end position="21"/>
    </location>
</feature>
<feature type="chain" id="PRO_5015096459" evidence="4">
    <location>
        <begin position="22"/>
        <end position="584"/>
    </location>
</feature>
<dbReference type="PANTHER" id="PTHR30290">
    <property type="entry name" value="PERIPLASMIC BINDING COMPONENT OF ABC TRANSPORTER"/>
    <property type="match status" value="1"/>
</dbReference>
<dbReference type="InterPro" id="IPR000914">
    <property type="entry name" value="SBP_5_dom"/>
</dbReference>
<dbReference type="Gene3D" id="3.40.190.10">
    <property type="entry name" value="Periplasmic binding protein-like II"/>
    <property type="match status" value="1"/>
</dbReference>